<protein>
    <submittedName>
        <fullName evidence="3">MarR family transcriptional regulator</fullName>
    </submittedName>
</protein>
<dbReference type="Proteomes" id="UP001185922">
    <property type="component" value="Unassembled WGS sequence"/>
</dbReference>
<evidence type="ECO:0000313" key="3">
    <source>
        <dbReference type="EMBL" id="MDV6312569.1"/>
    </source>
</evidence>
<dbReference type="EMBL" id="JAWLKI010000009">
    <property type="protein sequence ID" value="MDV6307647.1"/>
    <property type="molecule type" value="Genomic_DNA"/>
</dbReference>
<dbReference type="PRINTS" id="PR00598">
    <property type="entry name" value="HTHMARR"/>
</dbReference>
<dbReference type="PANTHER" id="PTHR33164:SF43">
    <property type="entry name" value="HTH-TYPE TRANSCRIPTIONAL REPRESSOR YETL"/>
    <property type="match status" value="1"/>
</dbReference>
<keyword evidence="4" id="KW-1185">Reference proteome</keyword>
<sequence>MSGKKEDRAPGPPRSLTSAEAESWLNLVDGGWALFARVNDEFVKRGLSLSDLRILEAIELSPKLGVSEVADAVHMRVSTVSRMIARLSEVGDVERLESKTDGRHRLVQLTDRGRQTLAAHVHLRDRVIRKFVVDAMSPEEFAALGTAFRKIRAAVDAPDEESAPGAI</sequence>
<dbReference type="AlphaFoldDB" id="A0AAE4R3V7"/>
<proteinExistence type="predicted"/>
<feature type="domain" description="HTH marR-type" evidence="1">
    <location>
        <begin position="1"/>
        <end position="153"/>
    </location>
</feature>
<dbReference type="SMART" id="SM00347">
    <property type="entry name" value="HTH_MARR"/>
    <property type="match status" value="1"/>
</dbReference>
<dbReference type="SUPFAM" id="SSF46785">
    <property type="entry name" value="Winged helix' DNA-binding domain"/>
    <property type="match status" value="1"/>
</dbReference>
<dbReference type="PROSITE" id="PS50995">
    <property type="entry name" value="HTH_MARR_2"/>
    <property type="match status" value="1"/>
</dbReference>
<dbReference type="InterPro" id="IPR036390">
    <property type="entry name" value="WH_DNA-bd_sf"/>
</dbReference>
<evidence type="ECO:0000313" key="5">
    <source>
        <dbReference type="Proteomes" id="UP001185922"/>
    </source>
</evidence>
<organism evidence="3 5">
    <name type="scientific">Gordonia amicalis</name>
    <dbReference type="NCBI Taxonomy" id="89053"/>
    <lineage>
        <taxon>Bacteria</taxon>
        <taxon>Bacillati</taxon>
        <taxon>Actinomycetota</taxon>
        <taxon>Actinomycetes</taxon>
        <taxon>Mycobacteriales</taxon>
        <taxon>Gordoniaceae</taxon>
        <taxon>Gordonia</taxon>
    </lineage>
</organism>
<dbReference type="Gene3D" id="1.10.10.10">
    <property type="entry name" value="Winged helix-like DNA-binding domain superfamily/Winged helix DNA-binding domain"/>
    <property type="match status" value="1"/>
</dbReference>
<dbReference type="GeneID" id="77170442"/>
<dbReference type="CDD" id="cd00090">
    <property type="entry name" value="HTH_ARSR"/>
    <property type="match status" value="1"/>
</dbReference>
<dbReference type="InterPro" id="IPR039422">
    <property type="entry name" value="MarR/SlyA-like"/>
</dbReference>
<dbReference type="InterPro" id="IPR036388">
    <property type="entry name" value="WH-like_DNA-bd_sf"/>
</dbReference>
<dbReference type="InterPro" id="IPR000835">
    <property type="entry name" value="HTH_MarR-typ"/>
</dbReference>
<dbReference type="Pfam" id="PF12802">
    <property type="entry name" value="MarR_2"/>
    <property type="match status" value="1"/>
</dbReference>
<name>A0AAE4R3V7_9ACTN</name>
<reference evidence="3 4" key="1">
    <citation type="submission" date="2023-10" db="EMBL/GenBank/DDBJ databases">
        <title>Development of a sustainable strategy for remediation of hydrocarbon-contaminated territories based on the waste exchange concept.</title>
        <authorList>
            <person name="Krivoruchko A."/>
        </authorList>
    </citation>
    <scope>NUCLEOTIDE SEQUENCE</scope>
    <source>
        <strain evidence="2 4">IEGM 1266</strain>
        <strain evidence="3">IEGM 1279</strain>
    </source>
</reference>
<accession>A0AAE4R3V7</accession>
<dbReference type="Proteomes" id="UP001185779">
    <property type="component" value="Unassembled WGS sequence"/>
</dbReference>
<dbReference type="EMBL" id="JAWLKH010000010">
    <property type="protein sequence ID" value="MDV6312569.1"/>
    <property type="molecule type" value="Genomic_DNA"/>
</dbReference>
<gene>
    <name evidence="2" type="ORF">R3P94_10015</name>
    <name evidence="3" type="ORF">R3Q15_11835</name>
</gene>
<dbReference type="GO" id="GO:0003700">
    <property type="term" value="F:DNA-binding transcription factor activity"/>
    <property type="evidence" value="ECO:0007669"/>
    <property type="project" value="InterPro"/>
</dbReference>
<dbReference type="InterPro" id="IPR011991">
    <property type="entry name" value="ArsR-like_HTH"/>
</dbReference>
<comment type="caution">
    <text evidence="3">The sequence shown here is derived from an EMBL/GenBank/DDBJ whole genome shotgun (WGS) entry which is preliminary data.</text>
</comment>
<evidence type="ECO:0000313" key="4">
    <source>
        <dbReference type="Proteomes" id="UP001185779"/>
    </source>
</evidence>
<dbReference type="PANTHER" id="PTHR33164">
    <property type="entry name" value="TRANSCRIPTIONAL REGULATOR, MARR FAMILY"/>
    <property type="match status" value="1"/>
</dbReference>
<evidence type="ECO:0000313" key="2">
    <source>
        <dbReference type="EMBL" id="MDV6307647.1"/>
    </source>
</evidence>
<dbReference type="RefSeq" id="WP_006438627.1">
    <property type="nucleotide sequence ID" value="NZ_CP091855.1"/>
</dbReference>
<dbReference type="GO" id="GO:0006950">
    <property type="term" value="P:response to stress"/>
    <property type="evidence" value="ECO:0007669"/>
    <property type="project" value="TreeGrafter"/>
</dbReference>
<evidence type="ECO:0000259" key="1">
    <source>
        <dbReference type="PROSITE" id="PS50995"/>
    </source>
</evidence>